<dbReference type="GO" id="GO:0016747">
    <property type="term" value="F:acyltransferase activity, transferring groups other than amino-acyl groups"/>
    <property type="evidence" value="ECO:0007669"/>
    <property type="project" value="InterPro"/>
</dbReference>
<gene>
    <name evidence="2" type="ORF">EAE32_00855</name>
</gene>
<protein>
    <submittedName>
        <fullName evidence="2">N-acetyltransferase</fullName>
    </submittedName>
</protein>
<sequence>MTWTPVTLEGRLVRLEPLRRDHLQGLVEATEDGRMWDRWYTSIPAPDGMAAAIEQRLTWQGEGFMLPFTTVRQSDGTVLGMTTFYDPQWTVPRVSVGHTWNRASTHGTGTNAESKLLLMTHAFEELGCQCVRYETSWANQQSRTAIEHLGARLDGVLRGDRLESNGVLRDTVVYSVLAHEWPSVKAGLEARVARR</sequence>
<feature type="domain" description="N-acetyltransferase" evidence="1">
    <location>
        <begin position="14"/>
        <end position="152"/>
    </location>
</feature>
<dbReference type="AlphaFoldDB" id="A0A3L9L5J0"/>
<organism evidence="2 3">
    <name type="scientific">Kocuria tytonicola</name>
    <dbReference type="NCBI Taxonomy" id="2055946"/>
    <lineage>
        <taxon>Bacteria</taxon>
        <taxon>Bacillati</taxon>
        <taxon>Actinomycetota</taxon>
        <taxon>Actinomycetes</taxon>
        <taxon>Micrococcales</taxon>
        <taxon>Micrococcaceae</taxon>
        <taxon>Kocuria</taxon>
    </lineage>
</organism>
<dbReference type="InterPro" id="IPR016181">
    <property type="entry name" value="Acyl_CoA_acyltransferase"/>
</dbReference>
<evidence type="ECO:0000313" key="3">
    <source>
        <dbReference type="Proteomes" id="UP000277871"/>
    </source>
</evidence>
<dbReference type="EMBL" id="RDEX01000001">
    <property type="protein sequence ID" value="RLY93831.1"/>
    <property type="molecule type" value="Genomic_DNA"/>
</dbReference>
<dbReference type="SUPFAM" id="SSF55729">
    <property type="entry name" value="Acyl-CoA N-acyltransferases (Nat)"/>
    <property type="match status" value="1"/>
</dbReference>
<dbReference type="PANTHER" id="PTHR43610">
    <property type="entry name" value="BLL6696 PROTEIN"/>
    <property type="match status" value="1"/>
</dbReference>
<proteinExistence type="predicted"/>
<evidence type="ECO:0000259" key="1">
    <source>
        <dbReference type="Pfam" id="PF13302"/>
    </source>
</evidence>
<keyword evidence="3" id="KW-1185">Reference proteome</keyword>
<name>A0A3L9L5J0_9MICC</name>
<dbReference type="Pfam" id="PF13302">
    <property type="entry name" value="Acetyltransf_3"/>
    <property type="match status" value="1"/>
</dbReference>
<reference evidence="2 3" key="1">
    <citation type="submission" date="2018-10" db="EMBL/GenBank/DDBJ databases">
        <title>Kocuria tytonicola, new bacteria from the preen glands of American barn owls (Tyto furcata).</title>
        <authorList>
            <person name="Braun M.S."/>
            <person name="Wang E."/>
            <person name="Zimmermann S."/>
            <person name="Boutin S."/>
            <person name="Wagner H."/>
            <person name="Wink M."/>
        </authorList>
    </citation>
    <scope>NUCLEOTIDE SEQUENCE [LARGE SCALE GENOMIC DNA]</scope>
    <source>
        <strain evidence="2 3">473</strain>
    </source>
</reference>
<dbReference type="InterPro" id="IPR000182">
    <property type="entry name" value="GNAT_dom"/>
</dbReference>
<accession>A0A3L9L5J0</accession>
<dbReference type="PANTHER" id="PTHR43610:SF1">
    <property type="entry name" value="N-ACETYLTRANSFERASE DOMAIN-CONTAINING PROTEIN"/>
    <property type="match status" value="1"/>
</dbReference>
<comment type="caution">
    <text evidence="2">The sequence shown here is derived from an EMBL/GenBank/DDBJ whole genome shotgun (WGS) entry which is preliminary data.</text>
</comment>
<dbReference type="Proteomes" id="UP000277871">
    <property type="component" value="Unassembled WGS sequence"/>
</dbReference>
<keyword evidence="2" id="KW-0808">Transferase</keyword>
<evidence type="ECO:0000313" key="2">
    <source>
        <dbReference type="EMBL" id="RLY93831.1"/>
    </source>
</evidence>
<dbReference type="Gene3D" id="3.40.630.30">
    <property type="match status" value="1"/>
</dbReference>
<dbReference type="RefSeq" id="WP_121863867.1">
    <property type="nucleotide sequence ID" value="NZ_RDEX01000001.1"/>
</dbReference>